<dbReference type="SUPFAM" id="SSF53756">
    <property type="entry name" value="UDP-Glycosyltransferase/glycogen phosphorylase"/>
    <property type="match status" value="1"/>
</dbReference>
<evidence type="ECO:0000313" key="3">
    <source>
        <dbReference type="EMBL" id="PJJ75652.1"/>
    </source>
</evidence>
<dbReference type="PANTHER" id="PTHR45947:SF3">
    <property type="entry name" value="SULFOQUINOVOSYL TRANSFERASE SQD2"/>
    <property type="match status" value="1"/>
</dbReference>
<proteinExistence type="predicted"/>
<keyword evidence="3" id="KW-0808">Transferase</keyword>
<dbReference type="Proteomes" id="UP000230000">
    <property type="component" value="Unassembled WGS sequence"/>
</dbReference>
<gene>
    <name evidence="3" type="ORF">BXY57_1233</name>
</gene>
<feature type="domain" description="Glycosyl transferase family 1" evidence="1">
    <location>
        <begin position="191"/>
        <end position="346"/>
    </location>
</feature>
<dbReference type="Pfam" id="PF00534">
    <property type="entry name" value="Glycos_transf_1"/>
    <property type="match status" value="1"/>
</dbReference>
<dbReference type="PANTHER" id="PTHR45947">
    <property type="entry name" value="SULFOQUINOVOSYL TRANSFERASE SQD2"/>
    <property type="match status" value="1"/>
</dbReference>
<name>A0A2M9CUP9_9BACT</name>
<evidence type="ECO:0000259" key="2">
    <source>
        <dbReference type="Pfam" id="PF13477"/>
    </source>
</evidence>
<protein>
    <submittedName>
        <fullName evidence="3">Glycosyltransferase involved in cell wall biosynthesis</fullName>
    </submittedName>
</protein>
<dbReference type="InterPro" id="IPR050194">
    <property type="entry name" value="Glycosyltransferase_grp1"/>
</dbReference>
<dbReference type="InterPro" id="IPR001296">
    <property type="entry name" value="Glyco_trans_1"/>
</dbReference>
<dbReference type="EMBL" id="PGFG01000001">
    <property type="protein sequence ID" value="PJJ75652.1"/>
    <property type="molecule type" value="Genomic_DNA"/>
</dbReference>
<dbReference type="CDD" id="cd03808">
    <property type="entry name" value="GT4_CapM-like"/>
    <property type="match status" value="1"/>
</dbReference>
<dbReference type="Pfam" id="PF13477">
    <property type="entry name" value="Glyco_trans_4_2"/>
    <property type="match status" value="1"/>
</dbReference>
<dbReference type="RefSeq" id="WP_100314236.1">
    <property type="nucleotide sequence ID" value="NZ_PGFG01000001.1"/>
</dbReference>
<organism evidence="3 4">
    <name type="scientific">Thermoflavifilum aggregans</name>
    <dbReference type="NCBI Taxonomy" id="454188"/>
    <lineage>
        <taxon>Bacteria</taxon>
        <taxon>Pseudomonadati</taxon>
        <taxon>Bacteroidota</taxon>
        <taxon>Chitinophagia</taxon>
        <taxon>Chitinophagales</taxon>
        <taxon>Chitinophagaceae</taxon>
        <taxon>Thermoflavifilum</taxon>
    </lineage>
</organism>
<keyword evidence="4" id="KW-1185">Reference proteome</keyword>
<dbReference type="AlphaFoldDB" id="A0A2M9CUP9"/>
<dbReference type="GO" id="GO:0016757">
    <property type="term" value="F:glycosyltransferase activity"/>
    <property type="evidence" value="ECO:0007669"/>
    <property type="project" value="InterPro"/>
</dbReference>
<accession>A0A2M9CUP9</accession>
<reference evidence="3 4" key="1">
    <citation type="submission" date="2017-11" db="EMBL/GenBank/DDBJ databases">
        <title>Genomic Encyclopedia of Archaeal and Bacterial Type Strains, Phase II (KMG-II): From Individual Species to Whole Genera.</title>
        <authorList>
            <person name="Goeker M."/>
        </authorList>
    </citation>
    <scope>NUCLEOTIDE SEQUENCE [LARGE SCALE GENOMIC DNA]</scope>
    <source>
        <strain evidence="3 4">DSM 27268</strain>
    </source>
</reference>
<evidence type="ECO:0000259" key="1">
    <source>
        <dbReference type="Pfam" id="PF00534"/>
    </source>
</evidence>
<sequence length="376" mass="43264">MDILFVTNVDSYFLSKISLAQAFQQAGHRIIVLCKHTRYQDQIRQHGFEFIHFPFSRRSLNPFRLLYEAFSVSRIYRRVSPDVVILITPRIGLVGSFAHVFYSRTRVFQIITGLGFLFTSSRVSFLSRMVLVYYKFLSRFRRLFFIFQNHDDADLFFRYQICSEATGITVKGSGVDLKKFAYSDPVCYQHQVIFLLASRLLYDKGVMEYIQAAKLLYPEVGNKAKFLIAGSVDHENPMRIPEQELIDSLIPGYIEWIGYQNDMVRLLQSVHVVVLPSYREGLPRILAEAAAVGRPVITCNSVGCRECVMDGYNGFLVEVKDIQGLSEAMKKFISDPSLIATMGYHSRLFAEKEHDMHRNNQQMVDFVNQICSSTCL</sequence>
<evidence type="ECO:0000313" key="4">
    <source>
        <dbReference type="Proteomes" id="UP000230000"/>
    </source>
</evidence>
<comment type="caution">
    <text evidence="3">The sequence shown here is derived from an EMBL/GenBank/DDBJ whole genome shotgun (WGS) entry which is preliminary data.</text>
</comment>
<dbReference type="Gene3D" id="3.40.50.2000">
    <property type="entry name" value="Glycogen Phosphorylase B"/>
    <property type="match status" value="2"/>
</dbReference>
<feature type="domain" description="Glycosyltransferase subfamily 4-like N-terminal" evidence="2">
    <location>
        <begin position="3"/>
        <end position="143"/>
    </location>
</feature>
<dbReference type="InterPro" id="IPR028098">
    <property type="entry name" value="Glyco_trans_4-like_N"/>
</dbReference>
<dbReference type="OrthoDB" id="9790710at2"/>